<accession>A0A1Y2FLE5</accession>
<keyword evidence="2" id="KW-0472">Membrane</keyword>
<dbReference type="EMBL" id="MCGR01000019">
    <property type="protein sequence ID" value="ORY83595.1"/>
    <property type="molecule type" value="Genomic_DNA"/>
</dbReference>
<keyword evidence="2" id="KW-0812">Transmembrane</keyword>
<dbReference type="InParanoid" id="A0A1Y2FLE5"/>
<protein>
    <submittedName>
        <fullName evidence="3">Uncharacterized protein</fullName>
    </submittedName>
</protein>
<evidence type="ECO:0000313" key="3">
    <source>
        <dbReference type="EMBL" id="ORY83595.1"/>
    </source>
</evidence>
<gene>
    <name evidence="3" type="ORF">BCR35DRAFT_331243</name>
</gene>
<dbReference type="Proteomes" id="UP000193467">
    <property type="component" value="Unassembled WGS sequence"/>
</dbReference>
<proteinExistence type="predicted"/>
<dbReference type="AlphaFoldDB" id="A0A1Y2FLE5"/>
<feature type="compositionally biased region" description="Pro residues" evidence="1">
    <location>
        <begin position="88"/>
        <end position="97"/>
    </location>
</feature>
<evidence type="ECO:0000256" key="1">
    <source>
        <dbReference type="SAM" id="MobiDB-lite"/>
    </source>
</evidence>
<evidence type="ECO:0000256" key="2">
    <source>
        <dbReference type="SAM" id="Phobius"/>
    </source>
</evidence>
<comment type="caution">
    <text evidence="3">The sequence shown here is derived from an EMBL/GenBank/DDBJ whole genome shotgun (WGS) entry which is preliminary data.</text>
</comment>
<name>A0A1Y2FLE5_9BASI</name>
<feature type="region of interest" description="Disordered" evidence="1">
    <location>
        <begin position="65"/>
        <end position="97"/>
    </location>
</feature>
<keyword evidence="4" id="KW-1185">Reference proteome</keyword>
<organism evidence="3 4">
    <name type="scientific">Leucosporidium creatinivorum</name>
    <dbReference type="NCBI Taxonomy" id="106004"/>
    <lineage>
        <taxon>Eukaryota</taxon>
        <taxon>Fungi</taxon>
        <taxon>Dikarya</taxon>
        <taxon>Basidiomycota</taxon>
        <taxon>Pucciniomycotina</taxon>
        <taxon>Microbotryomycetes</taxon>
        <taxon>Leucosporidiales</taxon>
        <taxon>Leucosporidium</taxon>
    </lineage>
</organism>
<keyword evidence="2" id="KW-1133">Transmembrane helix</keyword>
<reference evidence="3 4" key="1">
    <citation type="submission" date="2016-07" db="EMBL/GenBank/DDBJ databases">
        <title>Pervasive Adenine N6-methylation of Active Genes in Fungi.</title>
        <authorList>
            <consortium name="DOE Joint Genome Institute"/>
            <person name="Mondo S.J."/>
            <person name="Dannebaum R.O."/>
            <person name="Kuo R.C."/>
            <person name="Labutti K."/>
            <person name="Haridas S."/>
            <person name="Kuo A."/>
            <person name="Salamov A."/>
            <person name="Ahrendt S.R."/>
            <person name="Lipzen A."/>
            <person name="Sullivan W."/>
            <person name="Andreopoulos W.B."/>
            <person name="Clum A."/>
            <person name="Lindquist E."/>
            <person name="Daum C."/>
            <person name="Ramamoorthy G.K."/>
            <person name="Gryganskyi A."/>
            <person name="Culley D."/>
            <person name="Magnuson J.K."/>
            <person name="James T.Y."/>
            <person name="O'Malley M.A."/>
            <person name="Stajich J.E."/>
            <person name="Spatafora J.W."/>
            <person name="Visel A."/>
            <person name="Grigoriev I.V."/>
        </authorList>
    </citation>
    <scope>NUCLEOTIDE SEQUENCE [LARGE SCALE GENOMIC DNA]</scope>
    <source>
        <strain evidence="3 4">62-1032</strain>
    </source>
</reference>
<sequence length="97" mass="11070">MRGWVIFLIMFISLGIIIIISVRVFRVCTHNRITPWERYHHRHLEAQRPSHPIMQPATVLPPLHSSAEQSRSVGAPPTVRNWNGELQAPPPAYCARG</sequence>
<evidence type="ECO:0000313" key="4">
    <source>
        <dbReference type="Proteomes" id="UP000193467"/>
    </source>
</evidence>
<feature type="transmembrane region" description="Helical" evidence="2">
    <location>
        <begin position="6"/>
        <end position="25"/>
    </location>
</feature>